<dbReference type="GO" id="GO:0006402">
    <property type="term" value="P:mRNA catabolic process"/>
    <property type="evidence" value="ECO:0007669"/>
    <property type="project" value="InterPro"/>
</dbReference>
<dbReference type="InterPro" id="IPR011989">
    <property type="entry name" value="ARM-like"/>
</dbReference>
<dbReference type="GO" id="GO:0030014">
    <property type="term" value="C:CCR4-NOT complex"/>
    <property type="evidence" value="ECO:0007669"/>
    <property type="project" value="InterPro"/>
</dbReference>
<evidence type="ECO:0000313" key="5">
    <source>
        <dbReference type="WBParaSite" id="Smp_145400.1"/>
    </source>
</evidence>
<keyword evidence="4" id="KW-1185">Reference proteome</keyword>
<proteinExistence type="predicted"/>
<dbReference type="InParanoid" id="A0A3Q0KNZ8"/>
<evidence type="ECO:0000256" key="2">
    <source>
        <dbReference type="ARBA" id="ARBA00014171"/>
    </source>
</evidence>
<evidence type="ECO:0000256" key="3">
    <source>
        <dbReference type="ARBA" id="ARBA00030283"/>
    </source>
</evidence>
<protein>
    <recommendedName>
        <fullName evidence="2">CCR4-NOT transcription complex subunit 9</fullName>
    </recommendedName>
    <alternativeName>
        <fullName evidence="3">Cell differentiation protein RQCD1 homolog</fullName>
    </alternativeName>
</protein>
<reference evidence="5" key="2">
    <citation type="submission" date="2018-12" db="UniProtKB">
        <authorList>
            <consortium name="WormBaseParasite"/>
        </authorList>
    </citation>
    <scope>IDENTIFICATION</scope>
    <source>
        <strain evidence="5">Puerto Rican</strain>
    </source>
</reference>
<dbReference type="InterPro" id="IPR007216">
    <property type="entry name" value="CNOT9"/>
</dbReference>
<dbReference type="Pfam" id="PF04078">
    <property type="entry name" value="Rcd1"/>
    <property type="match status" value="2"/>
</dbReference>
<dbReference type="STRING" id="6183.A0A3Q0KNZ8"/>
<dbReference type="Proteomes" id="UP000008854">
    <property type="component" value="Unassembled WGS sequence"/>
</dbReference>
<comment type="subcellular location">
    <subcellularLocation>
        <location evidence="1">Cytoplasm</location>
        <location evidence="1">P-body</location>
    </subcellularLocation>
</comment>
<accession>A0A3Q0KNZ8</accession>
<dbReference type="AlphaFoldDB" id="A0A3Q0KNZ8"/>
<evidence type="ECO:0000313" key="4">
    <source>
        <dbReference type="Proteomes" id="UP000008854"/>
    </source>
</evidence>
<reference evidence="4" key="1">
    <citation type="journal article" date="2012" name="PLoS Negl. Trop. Dis.">
        <title>A systematically improved high quality genome and transcriptome of the human blood fluke Schistosoma mansoni.</title>
        <authorList>
            <person name="Protasio A.V."/>
            <person name="Tsai I.J."/>
            <person name="Babbage A."/>
            <person name="Nichol S."/>
            <person name="Hunt M."/>
            <person name="Aslett M.A."/>
            <person name="De Silva N."/>
            <person name="Velarde G.S."/>
            <person name="Anderson T.J."/>
            <person name="Clark R.C."/>
            <person name="Davidson C."/>
            <person name="Dillon G.P."/>
            <person name="Holroyd N.E."/>
            <person name="LoVerde P.T."/>
            <person name="Lloyd C."/>
            <person name="McQuillan J."/>
            <person name="Oliveira G."/>
            <person name="Otto T.D."/>
            <person name="Parker-Manuel S.J."/>
            <person name="Quail M.A."/>
            <person name="Wilson R.A."/>
            <person name="Zerlotini A."/>
            <person name="Dunne D.W."/>
            <person name="Berriman M."/>
        </authorList>
    </citation>
    <scope>NUCLEOTIDE SEQUENCE [LARGE SCALE GENOMIC DNA]</scope>
    <source>
        <strain evidence="4">Puerto Rican</strain>
    </source>
</reference>
<dbReference type="WBParaSite" id="Smp_145400.1">
    <property type="protein sequence ID" value="Smp_145400.1"/>
    <property type="gene ID" value="Smp_145400"/>
</dbReference>
<name>A0A3Q0KNZ8_SCHMA</name>
<dbReference type="GO" id="GO:0000932">
    <property type="term" value="C:P-body"/>
    <property type="evidence" value="ECO:0007669"/>
    <property type="project" value="UniProtKB-SubCell"/>
</dbReference>
<organism evidence="4 5">
    <name type="scientific">Schistosoma mansoni</name>
    <name type="common">Blood fluke</name>
    <dbReference type="NCBI Taxonomy" id="6183"/>
    <lineage>
        <taxon>Eukaryota</taxon>
        <taxon>Metazoa</taxon>
        <taxon>Spiralia</taxon>
        <taxon>Lophotrochozoa</taxon>
        <taxon>Platyhelminthes</taxon>
        <taxon>Trematoda</taxon>
        <taxon>Digenea</taxon>
        <taxon>Strigeidida</taxon>
        <taxon>Schistosomatoidea</taxon>
        <taxon>Schistosomatidae</taxon>
        <taxon>Schistosoma</taxon>
    </lineage>
</organism>
<evidence type="ECO:0000256" key="1">
    <source>
        <dbReference type="ARBA" id="ARBA00004201"/>
    </source>
</evidence>
<sequence>MEIPYTNLTIPGNKTKCLVCSYTSKHNSQFNENHFSQEYTTIDFNFQLTHSKCHNESVSKSDLDHINQLSDQIINPQFRKNAIINICKSIDDNTLDIGYFIYSRPGIIAALLLEIVQHYPTDKSISFSSESFEIICSIIGIFQQIILNNKFRCDFIRTGLLTYLLPYFNIESQADNIEHLHISLLSLYVTVSSKLSMDEIECFLLSEYNTYLNNEERLEGVDKEENFNDTYNVLNDLFIHTLKALIQCNTEVGKKLALILLARLLNSKNQRTRLYHNDNLFNQLISCLTQMIQYVIQKFTNEIQQPLIYKIQFYKKYKRLLQFIMECFDQLIIDLRLRNRLRNSLPIELRSNLFSVILLHDQDVQLWLENMWFQLGWDKVN</sequence>
<dbReference type="PANTHER" id="PTHR12262">
    <property type="entry name" value="CCR4-NOT TRANSCRIPTION COMPLEX SUBUNIT 9"/>
    <property type="match status" value="1"/>
</dbReference>
<dbReference type="Gene3D" id="1.25.10.10">
    <property type="entry name" value="Leucine-rich Repeat Variant"/>
    <property type="match status" value="1"/>
</dbReference>